<gene>
    <name evidence="4" type="primary">xerC_2</name>
    <name evidence="4" type="ORF">BOA8489_03014</name>
</gene>
<reference evidence="4 5" key="1">
    <citation type="submission" date="2017-05" db="EMBL/GenBank/DDBJ databases">
        <authorList>
            <person name="Song R."/>
            <person name="Chenine A.L."/>
            <person name="Ruprecht R.M."/>
        </authorList>
    </citation>
    <scope>NUCLEOTIDE SEQUENCE [LARGE SCALE GENOMIC DNA]</scope>
    <source>
        <strain evidence="4 5">CECT 8489</strain>
    </source>
</reference>
<keyword evidence="2" id="KW-0238">DNA-binding</keyword>
<feature type="domain" description="Core-binding (CB)" evidence="3">
    <location>
        <begin position="79"/>
        <end position="158"/>
    </location>
</feature>
<evidence type="ECO:0000256" key="2">
    <source>
        <dbReference type="PROSITE-ProRule" id="PRU01248"/>
    </source>
</evidence>
<dbReference type="Proteomes" id="UP000201838">
    <property type="component" value="Unassembled WGS sequence"/>
</dbReference>
<keyword evidence="5" id="KW-1185">Reference proteome</keyword>
<evidence type="ECO:0000313" key="5">
    <source>
        <dbReference type="Proteomes" id="UP000201838"/>
    </source>
</evidence>
<dbReference type="GO" id="GO:0003677">
    <property type="term" value="F:DNA binding"/>
    <property type="evidence" value="ECO:0007669"/>
    <property type="project" value="UniProtKB-UniRule"/>
</dbReference>
<protein>
    <submittedName>
        <fullName evidence="4">Tyrosine recombinase XerC</fullName>
    </submittedName>
</protein>
<dbReference type="OrthoDB" id="7222937at2"/>
<evidence type="ECO:0000256" key="1">
    <source>
        <dbReference type="ARBA" id="ARBA00022908"/>
    </source>
</evidence>
<dbReference type="RefSeq" id="WP_093975077.1">
    <property type="nucleotide sequence ID" value="NZ_FXXQ01000010.1"/>
</dbReference>
<sequence>MGHKPLHTILRGNTYYYNRRVPKRKAAGFGKDVVKLRLSRNWEEAQEASLLLTKKLDEIWSAPNVHPVDIGVLLESARPKVQDLISCMETYLETRSIHERPVRLAVELMVNVSGNKEISLYTRRDARSFIQASLEKGNKTATVRRRVQSLHAVVEFGLLEIGATQRNPFSRLTIPGEGQDISKRGVFSETQLVDLYRHAFTKGSDTGLVLPILGETGARVGEIVGLSVLPP</sequence>
<evidence type="ECO:0000313" key="4">
    <source>
        <dbReference type="EMBL" id="SMX24882.1"/>
    </source>
</evidence>
<accession>A0A238J3S6</accession>
<dbReference type="InterPro" id="IPR044068">
    <property type="entry name" value="CB"/>
</dbReference>
<name>A0A238J3S6_9RHOB</name>
<keyword evidence="1" id="KW-0229">DNA integration</keyword>
<dbReference type="PROSITE" id="PS51900">
    <property type="entry name" value="CB"/>
    <property type="match status" value="1"/>
</dbReference>
<proteinExistence type="predicted"/>
<organism evidence="4 5">
    <name type="scientific">Boseongicola aestuarii</name>
    <dbReference type="NCBI Taxonomy" id="1470561"/>
    <lineage>
        <taxon>Bacteria</taxon>
        <taxon>Pseudomonadati</taxon>
        <taxon>Pseudomonadota</taxon>
        <taxon>Alphaproteobacteria</taxon>
        <taxon>Rhodobacterales</taxon>
        <taxon>Paracoccaceae</taxon>
        <taxon>Boseongicola</taxon>
    </lineage>
</organism>
<evidence type="ECO:0000259" key="3">
    <source>
        <dbReference type="PROSITE" id="PS51900"/>
    </source>
</evidence>
<dbReference type="EMBL" id="FXXQ01000010">
    <property type="protein sequence ID" value="SMX24882.1"/>
    <property type="molecule type" value="Genomic_DNA"/>
</dbReference>
<dbReference type="GO" id="GO:0015074">
    <property type="term" value="P:DNA integration"/>
    <property type="evidence" value="ECO:0007669"/>
    <property type="project" value="UniProtKB-KW"/>
</dbReference>
<dbReference type="AlphaFoldDB" id="A0A238J3S6"/>
<dbReference type="InterPro" id="IPR011010">
    <property type="entry name" value="DNA_brk_join_enz"/>
</dbReference>
<dbReference type="SUPFAM" id="SSF56349">
    <property type="entry name" value="DNA breaking-rejoining enzymes"/>
    <property type="match status" value="1"/>
</dbReference>